<dbReference type="RefSeq" id="XP_015660637.1">
    <property type="nucleotide sequence ID" value="XM_015800630.1"/>
</dbReference>
<feature type="compositionally biased region" description="Basic and acidic residues" evidence="2">
    <location>
        <begin position="283"/>
        <end position="293"/>
    </location>
</feature>
<accession>A0A0N0VG38</accession>
<dbReference type="InterPro" id="IPR015946">
    <property type="entry name" value="KH_dom-like_a/b"/>
</dbReference>
<dbReference type="InterPro" id="IPR036102">
    <property type="entry name" value="OsmC/Ohrsf"/>
</dbReference>
<name>A0A0N0VG38_LEPPY</name>
<organism evidence="3 4">
    <name type="scientific">Leptomonas pyrrhocoris</name>
    <name type="common">Firebug parasite</name>
    <dbReference type="NCBI Taxonomy" id="157538"/>
    <lineage>
        <taxon>Eukaryota</taxon>
        <taxon>Discoba</taxon>
        <taxon>Euglenozoa</taxon>
        <taxon>Kinetoplastea</taxon>
        <taxon>Metakinetoplastina</taxon>
        <taxon>Trypanosomatida</taxon>
        <taxon>Trypanosomatidae</taxon>
        <taxon>Leishmaniinae</taxon>
        <taxon>Leptomonas</taxon>
    </lineage>
</organism>
<proteinExistence type="predicted"/>
<feature type="compositionally biased region" description="Low complexity" evidence="2">
    <location>
        <begin position="237"/>
        <end position="266"/>
    </location>
</feature>
<reference evidence="3 4" key="1">
    <citation type="submission" date="2015-07" db="EMBL/GenBank/DDBJ databases">
        <title>High-quality genome of monoxenous trypanosomatid Leptomonas pyrrhocoris.</title>
        <authorList>
            <person name="Flegontov P."/>
            <person name="Butenko A."/>
            <person name="Firsov S."/>
            <person name="Vlcek C."/>
            <person name="Logacheva M.D."/>
            <person name="Field M."/>
            <person name="Filatov D."/>
            <person name="Flegontova O."/>
            <person name="Gerasimov E."/>
            <person name="Jackson A.P."/>
            <person name="Kelly S."/>
            <person name="Opperdoes F."/>
            <person name="O'Reilly A."/>
            <person name="Votypka J."/>
            <person name="Yurchenko V."/>
            <person name="Lukes J."/>
        </authorList>
    </citation>
    <scope>NUCLEOTIDE SEQUENCE [LARGE SCALE GENOMIC DNA]</scope>
    <source>
        <strain evidence="3">H10</strain>
    </source>
</reference>
<evidence type="ECO:0000313" key="4">
    <source>
        <dbReference type="Proteomes" id="UP000037923"/>
    </source>
</evidence>
<keyword evidence="1" id="KW-0175">Coiled coil</keyword>
<dbReference type="VEuPathDB" id="TriTrypDB:LpyrH10_05_1800"/>
<dbReference type="AlphaFoldDB" id="A0A0N0VG38"/>
<sequence length="359" mass="38857">MYHRSLAKLGVFSVLVEELKKVPAYFSHKTQEGAKAYVESASQTLEFLKGEDPSESPEMREKRRQHKKMYQAILKEQAINAAQEKAKAQQALAQLPWRQRLALRLQEAKEALQQMTCTKAGVMAVLQHCTASHAAEVALEQGIDVKDVQMVLEKAAAANSVGYENVVVGYIDAPNASREEVMAFAEKLHKACPVAHSMHIEWRQGRPSARDALNAHAMQGEIDRAARQVEWEEKRAAASPSAAAADTAIPIGMPGSRRVYSSSSRSANRGAGDDVFHLPGVNAKKDTAADREQNGLGSKGDTDSEGMASKEALNSSVSDSDNSKAPQSRHDVAATQTSSSSPVTPEPPKSTQDTSKPQS</sequence>
<evidence type="ECO:0000256" key="1">
    <source>
        <dbReference type="SAM" id="Coils"/>
    </source>
</evidence>
<dbReference type="GeneID" id="26903611"/>
<feature type="region of interest" description="Disordered" evidence="2">
    <location>
        <begin position="235"/>
        <end position="359"/>
    </location>
</feature>
<dbReference type="Gene3D" id="3.30.300.20">
    <property type="match status" value="1"/>
</dbReference>
<dbReference type="OrthoDB" id="265231at2759"/>
<protein>
    <submittedName>
        <fullName evidence="3">Uncharacterized protein</fullName>
    </submittedName>
</protein>
<dbReference type="InterPro" id="IPR003718">
    <property type="entry name" value="OsmC/Ohr_fam"/>
</dbReference>
<dbReference type="Pfam" id="PF02566">
    <property type="entry name" value="OsmC"/>
    <property type="match status" value="1"/>
</dbReference>
<dbReference type="EMBL" id="LGTL01000005">
    <property type="protein sequence ID" value="KPA82198.1"/>
    <property type="molecule type" value="Genomic_DNA"/>
</dbReference>
<dbReference type="SUPFAM" id="SSF82784">
    <property type="entry name" value="OsmC-like"/>
    <property type="match status" value="1"/>
</dbReference>
<evidence type="ECO:0000313" key="3">
    <source>
        <dbReference type="EMBL" id="KPA82198.1"/>
    </source>
</evidence>
<feature type="coiled-coil region" evidence="1">
    <location>
        <begin position="74"/>
        <end position="118"/>
    </location>
</feature>
<keyword evidence="4" id="KW-1185">Reference proteome</keyword>
<gene>
    <name evidence="3" type="ORF">ABB37_03320</name>
</gene>
<dbReference type="Proteomes" id="UP000037923">
    <property type="component" value="Unassembled WGS sequence"/>
</dbReference>
<dbReference type="OMA" id="HIEWRQG"/>
<comment type="caution">
    <text evidence="3">The sequence shown here is derived from an EMBL/GenBank/DDBJ whole genome shotgun (WGS) entry which is preliminary data.</text>
</comment>
<evidence type="ECO:0000256" key="2">
    <source>
        <dbReference type="SAM" id="MobiDB-lite"/>
    </source>
</evidence>
<feature type="compositionally biased region" description="Polar residues" evidence="2">
    <location>
        <begin position="312"/>
        <end position="326"/>
    </location>
</feature>